<organism evidence="1 2">
    <name type="scientific">Pipistrellus kuhlii</name>
    <name type="common">Kuhl's pipistrelle</name>
    <dbReference type="NCBI Taxonomy" id="59472"/>
    <lineage>
        <taxon>Eukaryota</taxon>
        <taxon>Metazoa</taxon>
        <taxon>Chordata</taxon>
        <taxon>Craniata</taxon>
        <taxon>Vertebrata</taxon>
        <taxon>Euteleostomi</taxon>
        <taxon>Mammalia</taxon>
        <taxon>Eutheria</taxon>
        <taxon>Laurasiatheria</taxon>
        <taxon>Chiroptera</taxon>
        <taxon>Yangochiroptera</taxon>
        <taxon>Vespertilionidae</taxon>
        <taxon>Pipistrellus</taxon>
    </lineage>
</organism>
<protein>
    <submittedName>
        <fullName evidence="1">Uncharacterized protein</fullName>
    </submittedName>
</protein>
<dbReference type="AlphaFoldDB" id="A0A7J7W346"/>
<dbReference type="Proteomes" id="UP000558488">
    <property type="component" value="Unassembled WGS sequence"/>
</dbReference>
<comment type="caution">
    <text evidence="1">The sequence shown here is derived from an EMBL/GenBank/DDBJ whole genome shotgun (WGS) entry which is preliminary data.</text>
</comment>
<accession>A0A7J7W346</accession>
<dbReference type="EMBL" id="JACAGB010000012">
    <property type="protein sequence ID" value="KAF6331822.1"/>
    <property type="molecule type" value="Genomic_DNA"/>
</dbReference>
<sequence length="123" mass="14132">MYCLHSSCISLLMPGTLNHHITIMCNQFWVTSCISVDVWEATELAVKSTWNLRSVVPKSKEPSMHFCSHQRRPPPTSNFKSWNLLFPTTHIHTGSYICYALLFITPMLPASCNFPQLFLLCHF</sequence>
<name>A0A7J7W346_PIPKU</name>
<evidence type="ECO:0000313" key="1">
    <source>
        <dbReference type="EMBL" id="KAF6331822.1"/>
    </source>
</evidence>
<gene>
    <name evidence="1" type="ORF">mPipKuh1_008132</name>
</gene>
<evidence type="ECO:0000313" key="2">
    <source>
        <dbReference type="Proteomes" id="UP000558488"/>
    </source>
</evidence>
<proteinExistence type="predicted"/>
<keyword evidence="2" id="KW-1185">Reference proteome</keyword>
<reference evidence="1 2" key="1">
    <citation type="journal article" date="2020" name="Nature">
        <title>Six reference-quality genomes reveal evolution of bat adaptations.</title>
        <authorList>
            <person name="Jebb D."/>
            <person name="Huang Z."/>
            <person name="Pippel M."/>
            <person name="Hughes G.M."/>
            <person name="Lavrichenko K."/>
            <person name="Devanna P."/>
            <person name="Winkler S."/>
            <person name="Jermiin L.S."/>
            <person name="Skirmuntt E.C."/>
            <person name="Katzourakis A."/>
            <person name="Burkitt-Gray L."/>
            <person name="Ray D.A."/>
            <person name="Sullivan K.A.M."/>
            <person name="Roscito J.G."/>
            <person name="Kirilenko B.M."/>
            <person name="Davalos L.M."/>
            <person name="Corthals A.P."/>
            <person name="Power M.L."/>
            <person name="Jones G."/>
            <person name="Ransome R.D."/>
            <person name="Dechmann D.K.N."/>
            <person name="Locatelli A.G."/>
            <person name="Puechmaille S.J."/>
            <person name="Fedrigo O."/>
            <person name="Jarvis E.D."/>
            <person name="Hiller M."/>
            <person name="Vernes S.C."/>
            <person name="Myers E.W."/>
            <person name="Teeling E.C."/>
        </authorList>
    </citation>
    <scope>NUCLEOTIDE SEQUENCE [LARGE SCALE GENOMIC DNA]</scope>
    <source>
        <strain evidence="1">MPipKuh1</strain>
        <tissue evidence="1">Flight muscle</tissue>
    </source>
</reference>